<proteinExistence type="predicted"/>
<dbReference type="Proteomes" id="UP001152798">
    <property type="component" value="Chromosome 5"/>
</dbReference>
<sequence>MRKHSALPSEIRNLNKDIVDFQNNYKTLTDVHCGSDCYCRKKGNHKVTNSLYHKQCITMKKHTLNATVQKTDIVHPRRKCNERINVFNMNKARVEVSVKRPLKERIIDDKVKTDGSKQVVKFIDKGTDPITIVEPKVSTKQSWSDILSDRSRTKAPQSSTCTHHLGIQDNNRYSPKSTECHKYHASSRTSSPVSSYKNPSKVIFRDKGTQSLDEITKGDLIPVCLPRLPTDSISNPLISLQALIKELKDFKRRVLNQKDYNVICCIISEMEIALNVLNKQSKPSSAYHKSNKNSEYQSMESNVNSAKSQKNEKWYKSLEDTCTQLKSACQLLEETCEKLRFEKDHVTEKFFEKSREVENCLKRELEYQAKLSQVSQEASSMTLQIDQYSKSVEELTFHVRKLQEENRELEKAEEEKVQLHAQLMDASRENDKLNAELQLLTLEQEKNKVLLDIKEKEMDKLRKQIVSIGGLVSAKMNDHAMRGDNFQYSALSSTIGLLDLNLSDTKNQEIAFSSPDGSMTSPSKSWKAMSSIAPTNTRGEIIANALTDPLIQKGENAKIIQKGETPPLESIKHLKNELRELFAQMKKQTEVSEALLLPELKANSEVTAWSSITDSSDGYISITDADCSSQDT</sequence>
<keyword evidence="1" id="KW-0175">Coiled coil</keyword>
<evidence type="ECO:0000313" key="4">
    <source>
        <dbReference type="Proteomes" id="UP001152798"/>
    </source>
</evidence>
<organism evidence="3 4">
    <name type="scientific">Nezara viridula</name>
    <name type="common">Southern green stink bug</name>
    <name type="synonym">Cimex viridulus</name>
    <dbReference type="NCBI Taxonomy" id="85310"/>
    <lineage>
        <taxon>Eukaryota</taxon>
        <taxon>Metazoa</taxon>
        <taxon>Ecdysozoa</taxon>
        <taxon>Arthropoda</taxon>
        <taxon>Hexapoda</taxon>
        <taxon>Insecta</taxon>
        <taxon>Pterygota</taxon>
        <taxon>Neoptera</taxon>
        <taxon>Paraneoptera</taxon>
        <taxon>Hemiptera</taxon>
        <taxon>Heteroptera</taxon>
        <taxon>Panheteroptera</taxon>
        <taxon>Pentatomomorpha</taxon>
        <taxon>Pentatomoidea</taxon>
        <taxon>Pentatomidae</taxon>
        <taxon>Pentatominae</taxon>
        <taxon>Nezara</taxon>
    </lineage>
</organism>
<gene>
    <name evidence="3" type="ORF">NEZAVI_LOCUS10360</name>
</gene>
<feature type="coiled-coil region" evidence="1">
    <location>
        <begin position="385"/>
        <end position="459"/>
    </location>
</feature>
<reference evidence="3" key="1">
    <citation type="submission" date="2022-01" db="EMBL/GenBank/DDBJ databases">
        <authorList>
            <person name="King R."/>
        </authorList>
    </citation>
    <scope>NUCLEOTIDE SEQUENCE</scope>
</reference>
<feature type="region of interest" description="Disordered" evidence="2">
    <location>
        <begin position="283"/>
        <end position="307"/>
    </location>
</feature>
<dbReference type="AlphaFoldDB" id="A0A9P0HFY5"/>
<evidence type="ECO:0000256" key="1">
    <source>
        <dbReference type="SAM" id="Coils"/>
    </source>
</evidence>
<dbReference type="OrthoDB" id="6604411at2759"/>
<protein>
    <submittedName>
        <fullName evidence="3">Uncharacterized protein</fullName>
    </submittedName>
</protein>
<dbReference type="EMBL" id="OV725081">
    <property type="protein sequence ID" value="CAH1401311.1"/>
    <property type="molecule type" value="Genomic_DNA"/>
</dbReference>
<feature type="compositionally biased region" description="Polar residues" evidence="2">
    <location>
        <begin position="186"/>
        <end position="197"/>
    </location>
</feature>
<name>A0A9P0HFY5_NEZVI</name>
<accession>A0A9P0HFY5</accession>
<feature type="region of interest" description="Disordered" evidence="2">
    <location>
        <begin position="153"/>
        <end position="197"/>
    </location>
</feature>
<evidence type="ECO:0000313" key="3">
    <source>
        <dbReference type="EMBL" id="CAH1401311.1"/>
    </source>
</evidence>
<keyword evidence="4" id="KW-1185">Reference proteome</keyword>
<feature type="compositionally biased region" description="Polar residues" evidence="2">
    <location>
        <begin position="154"/>
        <end position="177"/>
    </location>
</feature>
<evidence type="ECO:0000256" key="2">
    <source>
        <dbReference type="SAM" id="MobiDB-lite"/>
    </source>
</evidence>